<evidence type="ECO:0000313" key="1">
    <source>
        <dbReference type="EMBL" id="KKL21025.1"/>
    </source>
</evidence>
<proteinExistence type="predicted"/>
<comment type="caution">
    <text evidence="1">The sequence shown here is derived from an EMBL/GenBank/DDBJ whole genome shotgun (WGS) entry which is preliminary data.</text>
</comment>
<gene>
    <name evidence="1" type="ORF">LCGC14_2449550</name>
</gene>
<dbReference type="EMBL" id="LAZR01037879">
    <property type="protein sequence ID" value="KKL21025.1"/>
    <property type="molecule type" value="Genomic_DNA"/>
</dbReference>
<sequence>RHFGAEMEISAIVEIPDDVATFPTNVLLST</sequence>
<feature type="non-terminal residue" evidence="1">
    <location>
        <position position="1"/>
    </location>
</feature>
<reference evidence="1" key="1">
    <citation type="journal article" date="2015" name="Nature">
        <title>Complex archaea that bridge the gap between prokaryotes and eukaryotes.</title>
        <authorList>
            <person name="Spang A."/>
            <person name="Saw J.H."/>
            <person name="Jorgensen S.L."/>
            <person name="Zaremba-Niedzwiedzka K."/>
            <person name="Martijn J."/>
            <person name="Lind A.E."/>
            <person name="van Eijk R."/>
            <person name="Schleper C."/>
            <person name="Guy L."/>
            <person name="Ettema T.J."/>
        </authorList>
    </citation>
    <scope>NUCLEOTIDE SEQUENCE</scope>
</reference>
<organism evidence="1">
    <name type="scientific">marine sediment metagenome</name>
    <dbReference type="NCBI Taxonomy" id="412755"/>
    <lineage>
        <taxon>unclassified sequences</taxon>
        <taxon>metagenomes</taxon>
        <taxon>ecological metagenomes</taxon>
    </lineage>
</organism>
<protein>
    <submittedName>
        <fullName evidence="1">Uncharacterized protein</fullName>
    </submittedName>
</protein>
<accession>A0A0F9BGW1</accession>
<name>A0A0F9BGW1_9ZZZZ</name>
<dbReference type="AlphaFoldDB" id="A0A0F9BGW1"/>